<keyword evidence="1" id="KW-0472">Membrane</keyword>
<accession>A0ABV6U0W9</accession>
<evidence type="ECO:0000256" key="1">
    <source>
        <dbReference type="SAM" id="Phobius"/>
    </source>
</evidence>
<name>A0ABV6U0W9_9ACTN</name>
<protein>
    <submittedName>
        <fullName evidence="2">Uncharacterized protein</fullName>
    </submittedName>
</protein>
<reference evidence="2 3" key="1">
    <citation type="submission" date="2024-09" db="EMBL/GenBank/DDBJ databases">
        <authorList>
            <person name="Sun Q."/>
            <person name="Mori K."/>
        </authorList>
    </citation>
    <scope>NUCLEOTIDE SEQUENCE [LARGE SCALE GENOMIC DNA]</scope>
    <source>
        <strain evidence="2 3">TBRC 1851</strain>
    </source>
</reference>
<gene>
    <name evidence="2" type="ORF">ACFHYQ_04175</name>
</gene>
<keyword evidence="1" id="KW-0812">Transmembrane</keyword>
<evidence type="ECO:0000313" key="2">
    <source>
        <dbReference type="EMBL" id="MFC0861490.1"/>
    </source>
</evidence>
<feature type="transmembrane region" description="Helical" evidence="1">
    <location>
        <begin position="6"/>
        <end position="24"/>
    </location>
</feature>
<dbReference type="RefSeq" id="WP_394299729.1">
    <property type="nucleotide sequence ID" value="NZ_JBHMQT010000005.1"/>
</dbReference>
<dbReference type="Proteomes" id="UP001589870">
    <property type="component" value="Unassembled WGS sequence"/>
</dbReference>
<dbReference type="EMBL" id="JBHMQT010000005">
    <property type="protein sequence ID" value="MFC0861490.1"/>
    <property type="molecule type" value="Genomic_DNA"/>
</dbReference>
<organism evidence="2 3">
    <name type="scientific">Sphaerimonospora cavernae</name>
    <dbReference type="NCBI Taxonomy" id="1740611"/>
    <lineage>
        <taxon>Bacteria</taxon>
        <taxon>Bacillati</taxon>
        <taxon>Actinomycetota</taxon>
        <taxon>Actinomycetes</taxon>
        <taxon>Streptosporangiales</taxon>
        <taxon>Streptosporangiaceae</taxon>
        <taxon>Sphaerimonospora</taxon>
    </lineage>
</organism>
<sequence>MRLLALPVTLIVVAALIYLLVVLLHPAPRDRRVTGAAAKPQWEIDTVMEDGWTLVVVRKVAPGRNGPVELTKQTIRAIPDNDPNWDELYREAMAEARSRVSTLEIESF</sequence>
<comment type="caution">
    <text evidence="2">The sequence shown here is derived from an EMBL/GenBank/DDBJ whole genome shotgun (WGS) entry which is preliminary data.</text>
</comment>
<evidence type="ECO:0000313" key="3">
    <source>
        <dbReference type="Proteomes" id="UP001589870"/>
    </source>
</evidence>
<keyword evidence="1" id="KW-1133">Transmembrane helix</keyword>
<proteinExistence type="predicted"/>
<keyword evidence="3" id="KW-1185">Reference proteome</keyword>